<keyword evidence="3" id="KW-0540">Nuclease</keyword>
<dbReference type="GO" id="GO:0016787">
    <property type="term" value="F:hydrolase activity"/>
    <property type="evidence" value="ECO:0007669"/>
    <property type="project" value="UniProtKB-KW"/>
</dbReference>
<proteinExistence type="inferred from homology"/>
<keyword evidence="5" id="KW-0378">Hydrolase</keyword>
<evidence type="ECO:0000256" key="3">
    <source>
        <dbReference type="ARBA" id="ARBA00022722"/>
    </source>
</evidence>
<evidence type="ECO:0000256" key="4">
    <source>
        <dbReference type="ARBA" id="ARBA00022759"/>
    </source>
</evidence>
<accession>A0A6J4K5S0</accession>
<dbReference type="InterPro" id="IPR038570">
    <property type="entry name" value="HicA_sf"/>
</dbReference>
<organism evidence="8">
    <name type="scientific">uncultured Chloroflexia bacterium</name>
    <dbReference type="NCBI Taxonomy" id="1672391"/>
    <lineage>
        <taxon>Bacteria</taxon>
        <taxon>Bacillati</taxon>
        <taxon>Chloroflexota</taxon>
        <taxon>Chloroflexia</taxon>
        <taxon>environmental samples</taxon>
    </lineage>
</organism>
<dbReference type="Pfam" id="PF07927">
    <property type="entry name" value="HicA_toxin"/>
    <property type="match status" value="1"/>
</dbReference>
<evidence type="ECO:0000256" key="6">
    <source>
        <dbReference type="ARBA" id="ARBA00022884"/>
    </source>
</evidence>
<dbReference type="AlphaFoldDB" id="A0A6J4K5S0"/>
<dbReference type="GO" id="GO:0003729">
    <property type="term" value="F:mRNA binding"/>
    <property type="evidence" value="ECO:0007669"/>
    <property type="project" value="InterPro"/>
</dbReference>
<evidence type="ECO:0000256" key="1">
    <source>
        <dbReference type="ARBA" id="ARBA00006620"/>
    </source>
</evidence>
<protein>
    <recommendedName>
        <fullName evidence="9">YcfA family protein</fullName>
    </recommendedName>
</protein>
<comment type="similarity">
    <text evidence="1">Belongs to the HicA mRNA interferase family.</text>
</comment>
<keyword evidence="7" id="KW-0346">Stress response</keyword>
<reference evidence="8" key="1">
    <citation type="submission" date="2020-02" db="EMBL/GenBank/DDBJ databases">
        <authorList>
            <person name="Meier V. D."/>
        </authorList>
    </citation>
    <scope>NUCLEOTIDE SEQUENCE</scope>
    <source>
        <strain evidence="8">AVDCRST_MAG93</strain>
    </source>
</reference>
<evidence type="ECO:0000256" key="2">
    <source>
        <dbReference type="ARBA" id="ARBA00022649"/>
    </source>
</evidence>
<dbReference type="PANTHER" id="PTHR34873:SF3">
    <property type="entry name" value="ADDICTION MODULE TOXIN, HICA FAMILY"/>
    <property type="match status" value="1"/>
</dbReference>
<name>A0A6J4K5S0_9CHLR</name>
<dbReference type="PANTHER" id="PTHR34873">
    <property type="entry name" value="SSR1766 PROTEIN"/>
    <property type="match status" value="1"/>
</dbReference>
<sequence length="74" mass="8384">MSGLPRVSGREVVRALQKGGYERDRQRGSHIVLRQMVQPHRRITVPDHKEVAKGTLRAIIRQAGLTVDEFKALL</sequence>
<evidence type="ECO:0000313" key="8">
    <source>
        <dbReference type="EMBL" id="CAA9297023.1"/>
    </source>
</evidence>
<dbReference type="InterPro" id="IPR012933">
    <property type="entry name" value="HicA_mRNA_interferase"/>
</dbReference>
<dbReference type="GO" id="GO:0004519">
    <property type="term" value="F:endonuclease activity"/>
    <property type="evidence" value="ECO:0007669"/>
    <property type="project" value="UniProtKB-KW"/>
</dbReference>
<dbReference type="EMBL" id="CADCTR010001457">
    <property type="protein sequence ID" value="CAA9297023.1"/>
    <property type="molecule type" value="Genomic_DNA"/>
</dbReference>
<gene>
    <name evidence="8" type="ORF">AVDCRST_MAG93-4330</name>
</gene>
<evidence type="ECO:0008006" key="9">
    <source>
        <dbReference type="Google" id="ProtNLM"/>
    </source>
</evidence>
<evidence type="ECO:0000256" key="7">
    <source>
        <dbReference type="ARBA" id="ARBA00023016"/>
    </source>
</evidence>
<keyword evidence="4" id="KW-0255">Endonuclease</keyword>
<dbReference type="Gene3D" id="3.30.920.30">
    <property type="entry name" value="Hypothetical protein"/>
    <property type="match status" value="1"/>
</dbReference>
<keyword evidence="2" id="KW-1277">Toxin-antitoxin system</keyword>
<dbReference type="SUPFAM" id="SSF54786">
    <property type="entry name" value="YcfA/nrd intein domain"/>
    <property type="match status" value="1"/>
</dbReference>
<evidence type="ECO:0000256" key="5">
    <source>
        <dbReference type="ARBA" id="ARBA00022801"/>
    </source>
</evidence>
<keyword evidence="6" id="KW-0694">RNA-binding</keyword>